<dbReference type="Pfam" id="PF04359">
    <property type="entry name" value="DUF493"/>
    <property type="match status" value="1"/>
</dbReference>
<sequence length="190" mass="21397">MQLLRVNTACSTSSSCSIHIKRRPHRPLVRCQPPSAPDDPQDSSSFAMGMAAKKPQRKEVLQEGNSDSSQVVNSLQVLSSATGRSKGSNNTTILASDDSEETWRKLDKRVNKYPTEREFTAIGTGEDFKDSMVKAIEEIVGSVHLENVAERRSKNGKYCSIKIMAYIENGEQVLQIYHSMKRDTRMRWFI</sequence>
<feature type="region of interest" description="Disordered" evidence="1">
    <location>
        <begin position="27"/>
        <end position="71"/>
    </location>
</feature>
<dbReference type="AlphaFoldDB" id="A0A7S3VH58"/>
<evidence type="ECO:0000313" key="2">
    <source>
        <dbReference type="EMBL" id="CAE0485640.1"/>
    </source>
</evidence>
<name>A0A7S3VH58_DUNTE</name>
<dbReference type="SUPFAM" id="SSF117991">
    <property type="entry name" value="YbeD/HP0495-like"/>
    <property type="match status" value="1"/>
</dbReference>
<dbReference type="Gene3D" id="3.30.70.260">
    <property type="match status" value="1"/>
</dbReference>
<reference evidence="2" key="1">
    <citation type="submission" date="2021-01" db="EMBL/GenBank/DDBJ databases">
        <authorList>
            <person name="Corre E."/>
            <person name="Pelletier E."/>
            <person name="Niang G."/>
            <person name="Scheremetjew M."/>
            <person name="Finn R."/>
            <person name="Kale V."/>
            <person name="Holt S."/>
            <person name="Cochrane G."/>
            <person name="Meng A."/>
            <person name="Brown T."/>
            <person name="Cohen L."/>
        </authorList>
    </citation>
    <scope>NUCLEOTIDE SEQUENCE</scope>
    <source>
        <strain evidence="2">CCMP1320</strain>
    </source>
</reference>
<dbReference type="PROSITE" id="PS51257">
    <property type="entry name" value="PROKAR_LIPOPROTEIN"/>
    <property type="match status" value="1"/>
</dbReference>
<gene>
    <name evidence="2" type="ORF">DTER00134_LOCUS679</name>
</gene>
<protein>
    <recommendedName>
        <fullName evidence="3">DUF493 domain-containing protein</fullName>
    </recommendedName>
</protein>
<evidence type="ECO:0008006" key="3">
    <source>
        <dbReference type="Google" id="ProtNLM"/>
    </source>
</evidence>
<dbReference type="InterPro" id="IPR007454">
    <property type="entry name" value="UPF0250_YbeD-like"/>
</dbReference>
<dbReference type="PANTHER" id="PTHR34782:SF1">
    <property type="entry name" value="PHOSPHORIBOSYLFORMYLGLYCINAMIDINE SYNTHASE"/>
    <property type="match status" value="1"/>
</dbReference>
<proteinExistence type="predicted"/>
<dbReference type="InterPro" id="IPR027471">
    <property type="entry name" value="YbeD-like_sf"/>
</dbReference>
<dbReference type="EMBL" id="HBIP01001614">
    <property type="protein sequence ID" value="CAE0485640.1"/>
    <property type="molecule type" value="Transcribed_RNA"/>
</dbReference>
<dbReference type="PANTHER" id="PTHR34782">
    <property type="entry name" value="PHOSPHORIBOSYLFORMYLGLYCINAMIDINE SYNTHASE"/>
    <property type="match status" value="1"/>
</dbReference>
<accession>A0A7S3VH58</accession>
<organism evidence="2">
    <name type="scientific">Dunaliella tertiolecta</name>
    <name type="common">Green alga</name>
    <dbReference type="NCBI Taxonomy" id="3047"/>
    <lineage>
        <taxon>Eukaryota</taxon>
        <taxon>Viridiplantae</taxon>
        <taxon>Chlorophyta</taxon>
        <taxon>core chlorophytes</taxon>
        <taxon>Chlorophyceae</taxon>
        <taxon>CS clade</taxon>
        <taxon>Chlamydomonadales</taxon>
        <taxon>Dunaliellaceae</taxon>
        <taxon>Dunaliella</taxon>
    </lineage>
</organism>
<evidence type="ECO:0000256" key="1">
    <source>
        <dbReference type="SAM" id="MobiDB-lite"/>
    </source>
</evidence>